<dbReference type="Proteomes" id="UP001190700">
    <property type="component" value="Unassembled WGS sequence"/>
</dbReference>
<keyword evidence="3" id="KW-1185">Reference proteome</keyword>
<organism evidence="1 3">
    <name type="scientific">Cymbomonas tetramitiformis</name>
    <dbReference type="NCBI Taxonomy" id="36881"/>
    <lineage>
        <taxon>Eukaryota</taxon>
        <taxon>Viridiplantae</taxon>
        <taxon>Chlorophyta</taxon>
        <taxon>Pyramimonadophyceae</taxon>
        <taxon>Pyramimonadales</taxon>
        <taxon>Pyramimonadaceae</taxon>
        <taxon>Cymbomonas</taxon>
    </lineage>
</organism>
<dbReference type="EMBL" id="LGRX02029116">
    <property type="protein sequence ID" value="KAK3247258.1"/>
    <property type="molecule type" value="Genomic_DNA"/>
</dbReference>
<evidence type="ECO:0000313" key="3">
    <source>
        <dbReference type="Proteomes" id="UP001190700"/>
    </source>
</evidence>
<name>A0AAE0C2N7_9CHLO</name>
<reference evidence="1 3" key="1">
    <citation type="journal article" date="2015" name="Genome Biol. Evol.">
        <title>Comparative Genomics of a Bacterivorous Green Alga Reveals Evolutionary Causalities and Consequences of Phago-Mixotrophic Mode of Nutrition.</title>
        <authorList>
            <person name="Burns J.A."/>
            <person name="Paasch A."/>
            <person name="Narechania A."/>
            <person name="Kim E."/>
        </authorList>
    </citation>
    <scope>NUCLEOTIDE SEQUENCE [LARGE SCALE GENOMIC DNA]</scope>
    <source>
        <strain evidence="1">PLY_AMNH</strain>
    </source>
</reference>
<protein>
    <submittedName>
        <fullName evidence="1">Uncharacterized protein</fullName>
    </submittedName>
</protein>
<sequence>MIWEKVVTLDNIDSIRGLLGKYDIVYEAYSELIEEGSLTVDNIERVRANPEDKRRLEAEAYAHREKRRYQKKIEKKIEQGQLTIGDLESTRDELKRYNSLVWFCDRLITKGGITVDIINLVRDYLDHTQLKDVYMKLIACNVVTVDNMELVREDLKNHGLVEQAYKAIIDAGGITKDNLELVREDLESRKLMKQAYLAIITRKEMRLDEIVAATAELNKYELF</sequence>
<proteinExistence type="predicted"/>
<evidence type="ECO:0000313" key="2">
    <source>
        <dbReference type="EMBL" id="KAK3286257.1"/>
    </source>
</evidence>
<evidence type="ECO:0000313" key="1">
    <source>
        <dbReference type="EMBL" id="KAK3247258.1"/>
    </source>
</evidence>
<dbReference type="EMBL" id="LGRX02001371">
    <property type="protein sequence ID" value="KAK3286257.1"/>
    <property type="molecule type" value="Genomic_DNA"/>
</dbReference>
<accession>A0AAE0C2N7</accession>
<reference evidence="1" key="2">
    <citation type="submission" date="2023-06" db="EMBL/GenBank/DDBJ databases">
        <title>Long-read-based genome assembly of the green algal bacterivore Cymbomonas tetramitiformis.</title>
        <authorList>
            <person name="Gyaltshen Y."/>
            <person name="Rozenberg A."/>
            <person name="Paasch A."/>
            <person name="Burns J.A."/>
            <person name="Warring S."/>
            <person name="Larson R."/>
            <person name="Maurer-Alcala X."/>
            <person name="Dacks J."/>
            <person name="Kim E."/>
        </authorList>
    </citation>
    <scope>NUCLEOTIDE SEQUENCE</scope>
    <source>
        <strain evidence="1">PLY_AMNH</strain>
    </source>
</reference>
<dbReference type="AlphaFoldDB" id="A0AAE0C2N7"/>
<comment type="caution">
    <text evidence="1">The sequence shown here is derived from an EMBL/GenBank/DDBJ whole genome shotgun (WGS) entry which is preliminary data.</text>
</comment>
<gene>
    <name evidence="1" type="ORF">CYMTET_43238</name>
    <name evidence="2" type="ORF">CYMTET_6175</name>
</gene>